<sequence length="140" mass="15684">MCAADVKADFNMTEKTKATVEEAQPTLGVHCFSERVFEQAVHFQVLKLKDSFFLWVGLQPSMANLAVALPARFDSIPSTSALLGEFSDTTSCTLAQKLCKHTGKQVFVSCNLPTQDGMFLVEVEKRIHKEIKDNPEKFWL</sequence>
<reference evidence="2" key="2">
    <citation type="submission" date="2025-08" db="UniProtKB">
        <authorList>
            <consortium name="RefSeq"/>
        </authorList>
    </citation>
    <scope>IDENTIFICATION</scope>
    <source>
        <strain evidence="2">S238N-H82</strain>
        <tissue evidence="2">Testes</tissue>
    </source>
</reference>
<reference evidence="1" key="1">
    <citation type="journal article" date="2020" name="Nat. Ecol. Evol.">
        <title>Deeply conserved synteny resolves early events in vertebrate evolution.</title>
        <authorList>
            <person name="Simakov O."/>
            <person name="Marletaz F."/>
            <person name="Yue J.X."/>
            <person name="O'Connell B."/>
            <person name="Jenkins J."/>
            <person name="Brandt A."/>
            <person name="Calef R."/>
            <person name="Tung C.H."/>
            <person name="Huang T.K."/>
            <person name="Schmutz J."/>
            <person name="Satoh N."/>
            <person name="Yu J.K."/>
            <person name="Putnam N.H."/>
            <person name="Green R.E."/>
            <person name="Rokhsar D.S."/>
        </authorList>
    </citation>
    <scope>NUCLEOTIDE SEQUENCE [LARGE SCALE GENOMIC DNA]</scope>
    <source>
        <strain evidence="1">S238N-H82</strain>
    </source>
</reference>
<dbReference type="OMA" id="HVMKLDG"/>
<dbReference type="PANTHER" id="PTHR33559">
    <property type="entry name" value="PROTEASOME ASSEMBLY CHAPERONE 4"/>
    <property type="match status" value="1"/>
</dbReference>
<evidence type="ECO:0000313" key="1">
    <source>
        <dbReference type="Proteomes" id="UP000001554"/>
    </source>
</evidence>
<dbReference type="PANTHER" id="PTHR33559:SF1">
    <property type="entry name" value="PROTEASOME ASSEMBLY CHAPERONE 4"/>
    <property type="match status" value="1"/>
</dbReference>
<gene>
    <name evidence="2" type="primary">LOC118420664</name>
</gene>
<dbReference type="Pfam" id="PF16093">
    <property type="entry name" value="PAC4"/>
    <property type="match status" value="1"/>
</dbReference>
<dbReference type="AlphaFoldDB" id="A0A9J7LIL0"/>
<organism evidence="1 2">
    <name type="scientific">Branchiostoma floridae</name>
    <name type="common">Florida lancelet</name>
    <name type="synonym">Amphioxus</name>
    <dbReference type="NCBI Taxonomy" id="7739"/>
    <lineage>
        <taxon>Eukaryota</taxon>
        <taxon>Metazoa</taxon>
        <taxon>Chordata</taxon>
        <taxon>Cephalochordata</taxon>
        <taxon>Leptocardii</taxon>
        <taxon>Amphioxiformes</taxon>
        <taxon>Branchiostomatidae</taxon>
        <taxon>Branchiostoma</taxon>
    </lineage>
</organism>
<dbReference type="KEGG" id="bfo:118420664"/>
<name>A0A9J7LIL0_BRAFL</name>
<dbReference type="GeneID" id="118420664"/>
<dbReference type="RefSeq" id="XP_035683443.1">
    <property type="nucleotide sequence ID" value="XM_035827550.1"/>
</dbReference>
<dbReference type="GO" id="GO:0043248">
    <property type="term" value="P:proteasome assembly"/>
    <property type="evidence" value="ECO:0007669"/>
    <property type="project" value="InterPro"/>
</dbReference>
<dbReference type="InterPro" id="IPR032157">
    <property type="entry name" value="PAC4"/>
</dbReference>
<dbReference type="Proteomes" id="UP000001554">
    <property type="component" value="Chromosome 8"/>
</dbReference>
<protein>
    <submittedName>
        <fullName evidence="2">Proteasome assembly chaperone 4-like</fullName>
    </submittedName>
</protein>
<evidence type="ECO:0000313" key="2">
    <source>
        <dbReference type="RefSeq" id="XP_035683443.1"/>
    </source>
</evidence>
<keyword evidence="1" id="KW-1185">Reference proteome</keyword>
<dbReference type="OrthoDB" id="368507at2759"/>
<proteinExistence type="predicted"/>
<accession>A0A9J7LIL0</accession>